<evidence type="ECO:0000313" key="2">
    <source>
        <dbReference type="Proteomes" id="UP001168096"/>
    </source>
</evidence>
<protein>
    <submittedName>
        <fullName evidence="1">Response regulator</fullName>
    </submittedName>
</protein>
<dbReference type="Proteomes" id="UP001168096">
    <property type="component" value="Unassembled WGS sequence"/>
</dbReference>
<accession>A0ACC7M4N6</accession>
<comment type="caution">
    <text evidence="1">The sequence shown here is derived from an EMBL/GenBank/DDBJ whole genome shotgun (WGS) entry which is preliminary data.</text>
</comment>
<reference evidence="1" key="1">
    <citation type="submission" date="2024-11" db="EMBL/GenBank/DDBJ databases">
        <title>Description of Massilia orientalis sp. nov., isolated from rhizosphere soil of Ageratina adenophora.</title>
        <authorList>
            <person name="Wang Y."/>
        </authorList>
    </citation>
    <scope>NUCLEOTIDE SEQUENCE</scope>
    <source>
        <strain evidence="1">YIM B02787</strain>
    </source>
</reference>
<evidence type="ECO:0000313" key="1">
    <source>
        <dbReference type="EMBL" id="MFJ1466841.1"/>
    </source>
</evidence>
<proteinExistence type="predicted"/>
<dbReference type="EMBL" id="JASNRB020000002">
    <property type="protein sequence ID" value="MFJ1466841.1"/>
    <property type="molecule type" value="Genomic_DNA"/>
</dbReference>
<name>A0ACC7M4N6_9BURK</name>
<organism evidence="1 2">
    <name type="scientific">Massilia orientalis</name>
    <dbReference type="NCBI Taxonomy" id="3050128"/>
    <lineage>
        <taxon>Bacteria</taxon>
        <taxon>Pseudomonadati</taxon>
        <taxon>Pseudomonadota</taxon>
        <taxon>Betaproteobacteria</taxon>
        <taxon>Burkholderiales</taxon>
        <taxon>Oxalobacteraceae</taxon>
        <taxon>Telluria group</taxon>
        <taxon>Massilia</taxon>
    </lineage>
</organism>
<gene>
    <name evidence="1" type="ORF">QPK29_003895</name>
</gene>
<sequence length="135" mass="14435">MSPDNTARIVVIDDNVDAADMFGWLLEAEGYPTRIAYSGHAGLDLVAAFSPHVVFCDLGMPCMSGYEFASLLRARATVPQPLLVAVSGWGDDRTRTRTRAAGFDVHLVKPTRFPDIRVLIADHMGGSGTADGASV</sequence>
<keyword evidence="2" id="KW-1185">Reference proteome</keyword>